<dbReference type="PANTHER" id="PTHR45947">
    <property type="entry name" value="SULFOQUINOVOSYL TRANSFERASE SQD2"/>
    <property type="match status" value="1"/>
</dbReference>
<gene>
    <name evidence="3" type="ORF">A2V92_02380</name>
</gene>
<organism evidence="3 4">
    <name type="scientific">Candidatus Muproteobacteria bacterium RBG_16_65_31</name>
    <dbReference type="NCBI Taxonomy" id="1817759"/>
    <lineage>
        <taxon>Bacteria</taxon>
        <taxon>Pseudomonadati</taxon>
        <taxon>Pseudomonadota</taxon>
        <taxon>Candidatus Muproteobacteria</taxon>
    </lineage>
</organism>
<reference evidence="3 4" key="1">
    <citation type="journal article" date="2016" name="Nat. Commun.">
        <title>Thousands of microbial genomes shed light on interconnected biogeochemical processes in an aquifer system.</title>
        <authorList>
            <person name="Anantharaman K."/>
            <person name="Brown C.T."/>
            <person name="Hug L.A."/>
            <person name="Sharon I."/>
            <person name="Castelle C.J."/>
            <person name="Probst A.J."/>
            <person name="Thomas B.C."/>
            <person name="Singh A."/>
            <person name="Wilkins M.J."/>
            <person name="Karaoz U."/>
            <person name="Brodie E.L."/>
            <person name="Williams K.H."/>
            <person name="Hubbard S.S."/>
            <person name="Banfield J.F."/>
        </authorList>
    </citation>
    <scope>NUCLEOTIDE SEQUENCE [LARGE SCALE GENOMIC DNA]</scope>
</reference>
<dbReference type="Pfam" id="PF00534">
    <property type="entry name" value="Glycos_transf_1"/>
    <property type="match status" value="1"/>
</dbReference>
<dbReference type="Gene3D" id="3.40.50.2000">
    <property type="entry name" value="Glycogen Phosphorylase B"/>
    <property type="match status" value="2"/>
</dbReference>
<dbReference type="InterPro" id="IPR050194">
    <property type="entry name" value="Glycosyltransferase_grp1"/>
</dbReference>
<dbReference type="Pfam" id="PF13439">
    <property type="entry name" value="Glyco_transf_4"/>
    <property type="match status" value="1"/>
</dbReference>
<dbReference type="GO" id="GO:0016757">
    <property type="term" value="F:glycosyltransferase activity"/>
    <property type="evidence" value="ECO:0007669"/>
    <property type="project" value="InterPro"/>
</dbReference>
<proteinExistence type="predicted"/>
<dbReference type="EMBL" id="MFST01000080">
    <property type="protein sequence ID" value="OGI44128.1"/>
    <property type="molecule type" value="Genomic_DNA"/>
</dbReference>
<evidence type="ECO:0000259" key="1">
    <source>
        <dbReference type="Pfam" id="PF00534"/>
    </source>
</evidence>
<dbReference type="InterPro" id="IPR028098">
    <property type="entry name" value="Glyco_trans_4-like_N"/>
</dbReference>
<protein>
    <recommendedName>
        <fullName evidence="5">Glycosyl transferase family 1</fullName>
    </recommendedName>
</protein>
<name>A0A1F6TGA2_9PROT</name>
<dbReference type="SUPFAM" id="SSF53756">
    <property type="entry name" value="UDP-Glycosyltransferase/glycogen phosphorylase"/>
    <property type="match status" value="1"/>
</dbReference>
<evidence type="ECO:0000259" key="2">
    <source>
        <dbReference type="Pfam" id="PF13439"/>
    </source>
</evidence>
<evidence type="ECO:0008006" key="5">
    <source>
        <dbReference type="Google" id="ProtNLM"/>
    </source>
</evidence>
<dbReference type="InterPro" id="IPR001296">
    <property type="entry name" value="Glyco_trans_1"/>
</dbReference>
<feature type="domain" description="Glycosyl transferase family 1" evidence="1">
    <location>
        <begin position="179"/>
        <end position="343"/>
    </location>
</feature>
<comment type="caution">
    <text evidence="3">The sequence shown here is derived from an EMBL/GenBank/DDBJ whole genome shotgun (WGS) entry which is preliminary data.</text>
</comment>
<evidence type="ECO:0000313" key="4">
    <source>
        <dbReference type="Proteomes" id="UP000179344"/>
    </source>
</evidence>
<dbReference type="AlphaFoldDB" id="A0A1F6TGA2"/>
<sequence>MKICFYNATASFLHGGLETYCWEAGHALARRGHEVTIVAGEGGPARQPDVGLVTFPIRREPEWPDIGTRFQRFMERMSLARRALPHLLAARHDAIVINKPFDFPALWWARRRGLRAQIAFRSGGTEFYPLDRFFSRAVDHWISTSRYNADQVEAHYHLPVTVIHNGVDTALFSPGAREPDWRRGHGVPDNALLALSVGRLVGWKGQRVIIEAIAELPGAHYALVGDGPEKSVLAGLAQRLGIAGRVHFIGSVKHGELPRMLRQADLFVQPSIGEESFGISVVEAMACELPVLASRNGGLVEIVGDGATGRLLPVGDVAAWRAAIADLDTDRDALRRMGVAARARAEAEFTWAANARKLEQVLNTGVTQCAAS</sequence>
<dbReference type="PANTHER" id="PTHR45947:SF3">
    <property type="entry name" value="SULFOQUINOVOSYL TRANSFERASE SQD2"/>
    <property type="match status" value="1"/>
</dbReference>
<dbReference type="CDD" id="cd03801">
    <property type="entry name" value="GT4_PimA-like"/>
    <property type="match status" value="1"/>
</dbReference>
<feature type="domain" description="Glycosyltransferase subfamily 4-like N-terminal" evidence="2">
    <location>
        <begin position="15"/>
        <end position="170"/>
    </location>
</feature>
<accession>A0A1F6TGA2</accession>
<evidence type="ECO:0000313" key="3">
    <source>
        <dbReference type="EMBL" id="OGI44128.1"/>
    </source>
</evidence>
<dbReference type="Proteomes" id="UP000179344">
    <property type="component" value="Unassembled WGS sequence"/>
</dbReference>